<keyword evidence="7" id="KW-0406">Ion transport</keyword>
<evidence type="ECO:0000256" key="7">
    <source>
        <dbReference type="ARBA" id="ARBA00023065"/>
    </source>
</evidence>
<comment type="subcellular location">
    <subcellularLocation>
        <location evidence="1 11">Cell outer membrane</location>
        <topology evidence="1 11">Multi-pass membrane protein</topology>
    </subcellularLocation>
</comment>
<evidence type="ECO:0000256" key="4">
    <source>
        <dbReference type="ARBA" id="ARBA00022496"/>
    </source>
</evidence>
<evidence type="ECO:0000256" key="11">
    <source>
        <dbReference type="PROSITE-ProRule" id="PRU01360"/>
    </source>
</evidence>
<evidence type="ECO:0000256" key="12">
    <source>
        <dbReference type="RuleBase" id="RU003357"/>
    </source>
</evidence>
<dbReference type="PROSITE" id="PS52016">
    <property type="entry name" value="TONB_DEPENDENT_REC_3"/>
    <property type="match status" value="1"/>
</dbReference>
<keyword evidence="16" id="KW-0675">Receptor</keyword>
<dbReference type="PANTHER" id="PTHR32552">
    <property type="entry name" value="FERRICHROME IRON RECEPTOR-RELATED"/>
    <property type="match status" value="1"/>
</dbReference>
<evidence type="ECO:0000256" key="9">
    <source>
        <dbReference type="ARBA" id="ARBA00023136"/>
    </source>
</evidence>
<dbReference type="CDD" id="cd01347">
    <property type="entry name" value="ligand_gated_channel"/>
    <property type="match status" value="1"/>
</dbReference>
<dbReference type="Gene3D" id="2.60.40.1120">
    <property type="entry name" value="Carboxypeptidase-like, regulatory domain"/>
    <property type="match status" value="1"/>
</dbReference>
<feature type="chain" id="PRO_5047030014" evidence="13">
    <location>
        <begin position="20"/>
        <end position="863"/>
    </location>
</feature>
<dbReference type="Proteomes" id="UP001597051">
    <property type="component" value="Unassembled WGS sequence"/>
</dbReference>
<evidence type="ECO:0000256" key="3">
    <source>
        <dbReference type="ARBA" id="ARBA00022452"/>
    </source>
</evidence>
<evidence type="ECO:0000313" key="16">
    <source>
        <dbReference type="EMBL" id="MFD0983713.1"/>
    </source>
</evidence>
<keyword evidence="4" id="KW-0410">Iron transport</keyword>
<reference evidence="17" key="1">
    <citation type="journal article" date="2019" name="Int. J. Syst. Evol. Microbiol.">
        <title>The Global Catalogue of Microorganisms (GCM) 10K type strain sequencing project: providing services to taxonomists for standard genome sequencing and annotation.</title>
        <authorList>
            <consortium name="The Broad Institute Genomics Platform"/>
            <consortium name="The Broad Institute Genome Sequencing Center for Infectious Disease"/>
            <person name="Wu L."/>
            <person name="Ma J."/>
        </authorList>
    </citation>
    <scope>NUCLEOTIDE SEQUENCE [LARGE SCALE GENOMIC DNA]</scope>
    <source>
        <strain evidence="17">CECT 7649</strain>
    </source>
</reference>
<evidence type="ECO:0000256" key="13">
    <source>
        <dbReference type="SAM" id="SignalP"/>
    </source>
</evidence>
<dbReference type="Gene3D" id="2.40.170.20">
    <property type="entry name" value="TonB-dependent receptor, beta-barrel domain"/>
    <property type="match status" value="1"/>
</dbReference>
<dbReference type="InterPro" id="IPR008969">
    <property type="entry name" value="CarboxyPept-like_regulatory"/>
</dbReference>
<dbReference type="InterPro" id="IPR000531">
    <property type="entry name" value="Beta-barrel_TonB"/>
</dbReference>
<keyword evidence="10 11" id="KW-0998">Cell outer membrane</keyword>
<dbReference type="InterPro" id="IPR039426">
    <property type="entry name" value="TonB-dep_rcpt-like"/>
</dbReference>
<feature type="domain" description="TonB-dependent receptor plug" evidence="15">
    <location>
        <begin position="115"/>
        <end position="224"/>
    </location>
</feature>
<comment type="caution">
    <text evidence="16">The sequence shown here is derived from an EMBL/GenBank/DDBJ whole genome shotgun (WGS) entry which is preliminary data.</text>
</comment>
<dbReference type="RefSeq" id="WP_379754393.1">
    <property type="nucleotide sequence ID" value="NZ_JBHSYB010000012.1"/>
</dbReference>
<evidence type="ECO:0000259" key="15">
    <source>
        <dbReference type="Pfam" id="PF07715"/>
    </source>
</evidence>
<accession>A0ABW3J0X2</accession>
<dbReference type="Pfam" id="PF00593">
    <property type="entry name" value="TonB_dep_Rec_b-barrel"/>
    <property type="match status" value="1"/>
</dbReference>
<keyword evidence="2 11" id="KW-0813">Transport</keyword>
<keyword evidence="9 11" id="KW-0472">Membrane</keyword>
<dbReference type="EMBL" id="JBHTIZ010000011">
    <property type="protein sequence ID" value="MFD0983713.1"/>
    <property type="molecule type" value="Genomic_DNA"/>
</dbReference>
<name>A0ABW3J0X2_9FLAO</name>
<evidence type="ECO:0000313" key="17">
    <source>
        <dbReference type="Proteomes" id="UP001597051"/>
    </source>
</evidence>
<keyword evidence="6" id="KW-0408">Iron</keyword>
<dbReference type="InterPro" id="IPR012910">
    <property type="entry name" value="Plug_dom"/>
</dbReference>
<keyword evidence="8 12" id="KW-0798">TonB box</keyword>
<evidence type="ECO:0000256" key="8">
    <source>
        <dbReference type="ARBA" id="ARBA00023077"/>
    </source>
</evidence>
<proteinExistence type="inferred from homology"/>
<keyword evidence="3 11" id="KW-1134">Transmembrane beta strand</keyword>
<dbReference type="SUPFAM" id="SSF49464">
    <property type="entry name" value="Carboxypeptidase regulatory domain-like"/>
    <property type="match status" value="1"/>
</dbReference>
<evidence type="ECO:0000256" key="5">
    <source>
        <dbReference type="ARBA" id="ARBA00022692"/>
    </source>
</evidence>
<sequence length="863" mass="94526">MKKIFKSITFLLLFNYSFAQTTVEGVVKNSNDAPLEGVNIVLKGTKYSTTTDASGKFSIDTHDKLPFTLIIVQEGYKTAQLDYTELPNKEIQIILTIANQLNDVVITSRRRIEKAQNVPIAVSVIGGRQAEIAGAFNVNRLKELTPSVQLYSSNPRNTTLNIRGLGSTFGLTNDGIDLGVGFYVDGVYYARPAATTLDFVDVDQIEVLRGPQGTLFGKNTTAGAFNVTTRKPSFISGATLELSYGNYGFIQAKSSVTGALSKKIAGRLSFSGTHRDGLLENVATGNSVNDLNNQGVRGQLLYKPTDDINVTLAVDYSKQRPNGYAQVIAGVAPTLRDGYRQFNSIIADLGYKLPSTNPFDRKIDTDAQWRSNQDLGGATLNLEAKLGKGTLTSTSAYRFWDWDPSNDRDFTGLQALKLSQATSKHNQWSQEIRYAGEFTKRISGVFGVFAIGQNLKADPIQIEEAGKDQWRFSQNAAPGTPNAALWATPGLLDGYGIKTKNNIDSFSGALFGQLDWKITESLHILPGLRYNYDTKKLDYSRQTYGGGDLSGFDAATQTKLLALRNSVYSNQAFKVDVADTDFSGNITFAYKPSEKINAYATYAKSYKPVGVNVGGIPADANGPIIELAKIKPEQVNHYEIGVKTNPFNNTIINLSVFNTDIDDYQTLVQSEDITLNRGYLANAEKVRVRGLEIDGRITVSKNLSFNTALSYTDGRYVSFKNAPLPLEETGLRVDGKQIFSKDISGAELPGISKWAGTLGGDLSKDARFFGNKGKLFFAIDSYSRSSFSSNATPSKYLVVKGYSIFNSRIGFRASEGLTVFIWGRNLFDKNYFEQLLPAGGNAGHYAGVLGDQRTYGITFKYTL</sequence>
<evidence type="ECO:0000256" key="1">
    <source>
        <dbReference type="ARBA" id="ARBA00004571"/>
    </source>
</evidence>
<evidence type="ECO:0000256" key="6">
    <source>
        <dbReference type="ARBA" id="ARBA00023004"/>
    </source>
</evidence>
<dbReference type="Pfam" id="PF07715">
    <property type="entry name" value="Plug"/>
    <property type="match status" value="1"/>
</dbReference>
<comment type="similarity">
    <text evidence="11 12">Belongs to the TonB-dependent receptor family.</text>
</comment>
<keyword evidence="5 11" id="KW-0812">Transmembrane</keyword>
<feature type="domain" description="TonB-dependent receptor-like beta-barrel" evidence="14">
    <location>
        <begin position="351"/>
        <end position="826"/>
    </location>
</feature>
<dbReference type="Pfam" id="PF13715">
    <property type="entry name" value="CarbopepD_reg_2"/>
    <property type="match status" value="1"/>
</dbReference>
<evidence type="ECO:0000259" key="14">
    <source>
        <dbReference type="Pfam" id="PF00593"/>
    </source>
</evidence>
<dbReference type="PANTHER" id="PTHR32552:SF81">
    <property type="entry name" value="TONB-DEPENDENT OUTER MEMBRANE RECEPTOR"/>
    <property type="match status" value="1"/>
</dbReference>
<keyword evidence="17" id="KW-1185">Reference proteome</keyword>
<keyword evidence="13" id="KW-0732">Signal</keyword>
<gene>
    <name evidence="16" type="ORF">ACFQ0S_04390</name>
</gene>
<feature type="signal peptide" evidence="13">
    <location>
        <begin position="1"/>
        <end position="19"/>
    </location>
</feature>
<dbReference type="InterPro" id="IPR036942">
    <property type="entry name" value="Beta-barrel_TonB_sf"/>
</dbReference>
<evidence type="ECO:0000256" key="10">
    <source>
        <dbReference type="ARBA" id="ARBA00023237"/>
    </source>
</evidence>
<evidence type="ECO:0000256" key="2">
    <source>
        <dbReference type="ARBA" id="ARBA00022448"/>
    </source>
</evidence>
<organism evidence="16 17">
    <name type="scientific">Flavobacterium myungsuense</name>
    <dbReference type="NCBI Taxonomy" id="651823"/>
    <lineage>
        <taxon>Bacteria</taxon>
        <taxon>Pseudomonadati</taxon>
        <taxon>Bacteroidota</taxon>
        <taxon>Flavobacteriia</taxon>
        <taxon>Flavobacteriales</taxon>
        <taxon>Flavobacteriaceae</taxon>
        <taxon>Flavobacterium</taxon>
    </lineage>
</organism>
<protein>
    <submittedName>
        <fullName evidence="16">TonB-dependent receptor</fullName>
    </submittedName>
</protein>
<dbReference type="SUPFAM" id="SSF56935">
    <property type="entry name" value="Porins"/>
    <property type="match status" value="1"/>
</dbReference>